<dbReference type="PANTHER" id="PTHR35335:SF1">
    <property type="entry name" value="UPF0716 PROTEIN FXSA"/>
    <property type="match status" value="1"/>
</dbReference>
<dbReference type="NCBIfam" id="NF008528">
    <property type="entry name" value="PRK11463.1-2"/>
    <property type="match status" value="1"/>
</dbReference>
<keyword evidence="2" id="KW-0812">Transmembrane</keyword>
<dbReference type="Proteomes" id="UP000051184">
    <property type="component" value="Unassembled WGS sequence"/>
</dbReference>
<sequence length="169" mass="18444">MWLFLAFLAVPLIEIGLFIQVGGAIGLFPTLGIVVLTAILGTWLVRNQGAMALGDLRKSFNELNDPTEPLAHGAMILFSGALLLTPGFFTDAVGFALLMPPVRVAIMNYVRKRVHVQRFDMGGAQNRHAGFQDTRQADETVIDGEFSEVDPSKKPTHETPKGTSGWTKH</sequence>
<dbReference type="STRING" id="1715691.TA5113_00416"/>
<dbReference type="PANTHER" id="PTHR35335">
    <property type="entry name" value="UPF0716 PROTEIN FXSA"/>
    <property type="match status" value="1"/>
</dbReference>
<accession>A0A0N7MB68</accession>
<evidence type="ECO:0000256" key="1">
    <source>
        <dbReference type="SAM" id="MobiDB-lite"/>
    </source>
</evidence>
<dbReference type="AlphaFoldDB" id="A0A0N7MB68"/>
<feature type="transmembrane region" description="Helical" evidence="2">
    <location>
        <begin position="28"/>
        <end position="46"/>
    </location>
</feature>
<dbReference type="EMBL" id="CYUE01000002">
    <property type="protein sequence ID" value="CUK24568.1"/>
    <property type="molecule type" value="Genomic_DNA"/>
</dbReference>
<keyword evidence="2" id="KW-1133">Transmembrane helix</keyword>
<dbReference type="Pfam" id="PF04186">
    <property type="entry name" value="FxsA"/>
    <property type="match status" value="1"/>
</dbReference>
<proteinExistence type="predicted"/>
<evidence type="ECO:0000256" key="2">
    <source>
        <dbReference type="SAM" id="Phobius"/>
    </source>
</evidence>
<evidence type="ECO:0000313" key="4">
    <source>
        <dbReference type="Proteomes" id="UP000051184"/>
    </source>
</evidence>
<name>A0A0N7MB68_9RHOB</name>
<feature type="region of interest" description="Disordered" evidence="1">
    <location>
        <begin position="146"/>
        <end position="169"/>
    </location>
</feature>
<reference evidence="4" key="1">
    <citation type="submission" date="2015-09" db="EMBL/GenBank/DDBJ databases">
        <authorList>
            <person name="Rodrigo-Torres Lidia"/>
            <person name="Arahal R.David."/>
        </authorList>
    </citation>
    <scope>NUCLEOTIDE SEQUENCE [LARGE SCALE GENOMIC DNA]</scope>
    <source>
        <strain evidence="4">CECT 5114</strain>
    </source>
</reference>
<keyword evidence="2" id="KW-0472">Membrane</keyword>
<dbReference type="OrthoDB" id="9792788at2"/>
<evidence type="ECO:0000313" key="3">
    <source>
        <dbReference type="EMBL" id="CUK24568.1"/>
    </source>
</evidence>
<gene>
    <name evidence="3" type="primary">fxsA</name>
    <name evidence="3" type="ORF">TA5114_00353</name>
</gene>
<protein>
    <submittedName>
        <fullName evidence="3">Suppressor of F exclusion of phage T7</fullName>
    </submittedName>
</protein>
<keyword evidence="4" id="KW-1185">Reference proteome</keyword>
<dbReference type="GO" id="GO:0016020">
    <property type="term" value="C:membrane"/>
    <property type="evidence" value="ECO:0007669"/>
    <property type="project" value="InterPro"/>
</dbReference>
<dbReference type="RefSeq" id="WP_058313569.1">
    <property type="nucleotide sequence ID" value="NZ_CYTO01000004.1"/>
</dbReference>
<organism evidence="3 4">
    <name type="scientific">Cognatishimia activa</name>
    <dbReference type="NCBI Taxonomy" id="1715691"/>
    <lineage>
        <taxon>Bacteria</taxon>
        <taxon>Pseudomonadati</taxon>
        <taxon>Pseudomonadota</taxon>
        <taxon>Alphaproteobacteria</taxon>
        <taxon>Rhodobacterales</taxon>
        <taxon>Paracoccaceae</taxon>
        <taxon>Cognatishimia</taxon>
    </lineage>
</organism>
<dbReference type="InterPro" id="IPR007313">
    <property type="entry name" value="FxsA"/>
</dbReference>
<feature type="compositionally biased region" description="Basic and acidic residues" evidence="1">
    <location>
        <begin position="150"/>
        <end position="160"/>
    </location>
</feature>